<dbReference type="InterPro" id="IPR013692">
    <property type="entry name" value="CapD_C"/>
</dbReference>
<feature type="domain" description="UDP-glucose 4-epimerase CapD C-terminal" evidence="1">
    <location>
        <begin position="31"/>
        <end position="78"/>
    </location>
</feature>
<gene>
    <name evidence="2" type="ORF">DW228_24985</name>
</gene>
<feature type="non-terminal residue" evidence="2">
    <location>
        <position position="1"/>
    </location>
</feature>
<dbReference type="EMBL" id="QRJE01000091">
    <property type="protein sequence ID" value="RHH04120.1"/>
    <property type="molecule type" value="Genomic_DNA"/>
</dbReference>
<name>A0A396BP62_BACFG</name>
<dbReference type="GO" id="GO:0009103">
    <property type="term" value="P:lipopolysaccharide biosynthetic process"/>
    <property type="evidence" value="ECO:0007669"/>
    <property type="project" value="InterPro"/>
</dbReference>
<evidence type="ECO:0000313" key="2">
    <source>
        <dbReference type="EMBL" id="RHH04120.1"/>
    </source>
</evidence>
<dbReference type="GO" id="GO:0003978">
    <property type="term" value="F:UDP-glucose 4-epimerase activity"/>
    <property type="evidence" value="ECO:0007669"/>
    <property type="project" value="InterPro"/>
</dbReference>
<dbReference type="Gene3D" id="3.40.50.720">
    <property type="entry name" value="NAD(P)-binding Rossmann-like Domain"/>
    <property type="match status" value="1"/>
</dbReference>
<reference evidence="2 3" key="1">
    <citation type="submission" date="2018-08" db="EMBL/GenBank/DDBJ databases">
        <title>A genome reference for cultivated species of the human gut microbiota.</title>
        <authorList>
            <person name="Zou Y."/>
            <person name="Xue W."/>
            <person name="Luo G."/>
        </authorList>
    </citation>
    <scope>NUCLEOTIDE SEQUENCE [LARGE SCALE GENOMIC DNA]</scope>
    <source>
        <strain evidence="2 3">AM18-6</strain>
    </source>
</reference>
<evidence type="ECO:0000313" key="3">
    <source>
        <dbReference type="Proteomes" id="UP000266644"/>
    </source>
</evidence>
<organism evidence="2 3">
    <name type="scientific">Bacteroides fragilis</name>
    <dbReference type="NCBI Taxonomy" id="817"/>
    <lineage>
        <taxon>Bacteria</taxon>
        <taxon>Pseudomonadati</taxon>
        <taxon>Bacteroidota</taxon>
        <taxon>Bacteroidia</taxon>
        <taxon>Bacteroidales</taxon>
        <taxon>Bacteroidaceae</taxon>
        <taxon>Bacteroides</taxon>
    </lineage>
</organism>
<evidence type="ECO:0000259" key="1">
    <source>
        <dbReference type="Pfam" id="PF08485"/>
    </source>
</evidence>
<sequence length="84" mass="10044">RHGEKLYESLVTREEMAKAEDMGNYYRIPCDARDLNYDKYFVEGQEKVSKFEDYHSHNTHRLDVDGMKQLLLKLDMIKEDVCLK</sequence>
<protein>
    <submittedName>
        <fullName evidence="2">UDP-glucose 4-epimerase</fullName>
    </submittedName>
</protein>
<dbReference type="Proteomes" id="UP000266644">
    <property type="component" value="Unassembled WGS sequence"/>
</dbReference>
<accession>A0A396BP62</accession>
<dbReference type="AlphaFoldDB" id="A0A396BP62"/>
<dbReference type="Pfam" id="PF08485">
    <property type="entry name" value="Polysacc_syn_2C"/>
    <property type="match status" value="1"/>
</dbReference>
<comment type="caution">
    <text evidence="2">The sequence shown here is derived from an EMBL/GenBank/DDBJ whole genome shotgun (WGS) entry which is preliminary data.</text>
</comment>
<proteinExistence type="predicted"/>